<dbReference type="AlphaFoldDB" id="A0A146GDS5"/>
<gene>
    <name evidence="1" type="ORF">TSACC_3526</name>
</gene>
<dbReference type="SUPFAM" id="SSF51445">
    <property type="entry name" value="(Trans)glycosidases"/>
    <property type="match status" value="1"/>
</dbReference>
<accession>A0A146GDS5</accession>
<dbReference type="Proteomes" id="UP000076023">
    <property type="component" value="Unassembled WGS sequence"/>
</dbReference>
<dbReference type="STRING" id="690879.TSACC_3526"/>
<comment type="caution">
    <text evidence="1">The sequence shown here is derived from an EMBL/GenBank/DDBJ whole genome shotgun (WGS) entry which is preliminary data.</text>
</comment>
<keyword evidence="2" id="KW-1185">Reference proteome</keyword>
<dbReference type="EMBL" id="BDCO01000003">
    <property type="protein sequence ID" value="GAT35460.1"/>
    <property type="molecule type" value="Genomic_DNA"/>
</dbReference>
<evidence type="ECO:0000313" key="1">
    <source>
        <dbReference type="EMBL" id="GAT35460.1"/>
    </source>
</evidence>
<dbReference type="InterPro" id="IPR017853">
    <property type="entry name" value="GH"/>
</dbReference>
<reference evidence="2" key="1">
    <citation type="journal article" date="2017" name="Genome Announc.">
        <title>Draft Genome Sequence of Terrimicrobium sacchariphilum NM-5T, a Facultative Anaerobic Soil Bacterium of the Class Spartobacteria.</title>
        <authorList>
            <person name="Qiu Y.L."/>
            <person name="Tourlousse D.M."/>
            <person name="Matsuura N."/>
            <person name="Ohashi A."/>
            <person name="Sekiguchi Y."/>
        </authorList>
    </citation>
    <scope>NUCLEOTIDE SEQUENCE [LARGE SCALE GENOMIC DNA]</scope>
    <source>
        <strain evidence="2">NM-5</strain>
    </source>
</reference>
<organism evidence="1 2">
    <name type="scientific">Terrimicrobium sacchariphilum</name>
    <dbReference type="NCBI Taxonomy" id="690879"/>
    <lineage>
        <taxon>Bacteria</taxon>
        <taxon>Pseudomonadati</taxon>
        <taxon>Verrucomicrobiota</taxon>
        <taxon>Terrimicrobiia</taxon>
        <taxon>Terrimicrobiales</taxon>
        <taxon>Terrimicrobiaceae</taxon>
        <taxon>Terrimicrobium</taxon>
    </lineage>
</organism>
<name>A0A146GDS5_TERSA</name>
<dbReference type="InParanoid" id="A0A146GDS5"/>
<dbReference type="OrthoDB" id="142430at2"/>
<evidence type="ECO:0000313" key="2">
    <source>
        <dbReference type="Proteomes" id="UP000076023"/>
    </source>
</evidence>
<dbReference type="Gene3D" id="3.20.20.80">
    <property type="entry name" value="Glycosidases"/>
    <property type="match status" value="1"/>
</dbReference>
<protein>
    <recommendedName>
        <fullName evidence="3">Cellulase</fullName>
    </recommendedName>
</protein>
<evidence type="ECO:0008006" key="3">
    <source>
        <dbReference type="Google" id="ProtNLM"/>
    </source>
</evidence>
<proteinExistence type="predicted"/>
<sequence length="365" mass="42205">METPNIMHLPPYHQSVADKRWSAEQSWEWHNARPWLVGCNFQPSNAVNQLEMWQPETFDEAAIDRELGWLAGLGMNTMRVFLHDLLWTQDAQGFLSRIDRFLEISARHGISPLLVLFDSCWHPFPRLGKQREPEPGVHNSFWVQSPGREILARPGAFETLEGYVTGVVGHFQDDQRIIGWDVWNEPDNESPWYIPRELGDAKPEIVFPLIARAFDWVRSVHPIQPLTSGVWRFDAGGACREHPIARFMLEASDILSFHIYLPPGQTVDVVGYLRSYDRPLWCTEYLARTIGNTLEDTLPLFHRHKIGAFNWGGVTGRTQTLFPWESWREPILSDPDLWFHDLLRPDGTPFRESEAVLFRTLTGRS</sequence>